<dbReference type="EMBL" id="LSFL01000035">
    <property type="protein sequence ID" value="OBY63358.1"/>
    <property type="molecule type" value="Genomic_DNA"/>
</dbReference>
<evidence type="ECO:0000256" key="7">
    <source>
        <dbReference type="SAM" id="Phobius"/>
    </source>
</evidence>
<dbReference type="InterPro" id="IPR005467">
    <property type="entry name" value="His_kinase_dom"/>
</dbReference>
<keyword evidence="12" id="KW-1185">Reference proteome</keyword>
<dbReference type="Pfam" id="PF08447">
    <property type="entry name" value="PAS_3"/>
    <property type="match status" value="4"/>
</dbReference>
<dbReference type="PANTHER" id="PTHR43304">
    <property type="entry name" value="PHYTOCHROME-LIKE PROTEIN CPH1"/>
    <property type="match status" value="1"/>
</dbReference>
<dbReference type="CDD" id="cd16917">
    <property type="entry name" value="HATPase_UhpB-NarQ-NarX-like"/>
    <property type="match status" value="1"/>
</dbReference>
<dbReference type="InterPro" id="IPR013655">
    <property type="entry name" value="PAS_fold_3"/>
</dbReference>
<dbReference type="Gene3D" id="3.30.565.10">
    <property type="entry name" value="Histidine kinase-like ATPase, C-terminal domain"/>
    <property type="match status" value="1"/>
</dbReference>
<keyword evidence="3" id="KW-0597">Phosphoprotein</keyword>
<evidence type="ECO:0000256" key="5">
    <source>
        <dbReference type="ARBA" id="ARBA00022777"/>
    </source>
</evidence>
<dbReference type="PROSITE" id="PS50112">
    <property type="entry name" value="PAS"/>
    <property type="match status" value="3"/>
</dbReference>
<evidence type="ECO:0000256" key="6">
    <source>
        <dbReference type="SAM" id="Coils"/>
    </source>
</evidence>
<dbReference type="Proteomes" id="UP000092612">
    <property type="component" value="Unassembled WGS sequence"/>
</dbReference>
<dbReference type="EC" id="2.7.13.3" evidence="2"/>
<feature type="domain" description="PAC" evidence="10">
    <location>
        <begin position="468"/>
        <end position="520"/>
    </location>
</feature>
<feature type="domain" description="Histidine kinase" evidence="8">
    <location>
        <begin position="1306"/>
        <end position="1402"/>
    </location>
</feature>
<dbReference type="RefSeq" id="WP_068361614.1">
    <property type="nucleotide sequence ID" value="NZ_CP019337.1"/>
</dbReference>
<dbReference type="InterPro" id="IPR013656">
    <property type="entry name" value="PAS_4"/>
</dbReference>
<dbReference type="OrthoDB" id="1419493at2"/>
<keyword evidence="4" id="KW-0808">Transferase</keyword>
<dbReference type="InterPro" id="IPR052162">
    <property type="entry name" value="Sensor_kinase/Photoreceptor"/>
</dbReference>
<feature type="domain" description="PAS" evidence="9">
    <location>
        <begin position="1054"/>
        <end position="1119"/>
    </location>
</feature>
<feature type="transmembrane region" description="Helical" evidence="7">
    <location>
        <begin position="6"/>
        <end position="24"/>
    </location>
</feature>
<dbReference type="PROSITE" id="PS50109">
    <property type="entry name" value="HIS_KIN"/>
    <property type="match status" value="1"/>
</dbReference>
<keyword evidence="7" id="KW-0812">Transmembrane</keyword>
<feature type="transmembrane region" description="Helical" evidence="7">
    <location>
        <begin position="198"/>
        <end position="221"/>
    </location>
</feature>
<feature type="domain" description="PAC" evidence="10">
    <location>
        <begin position="866"/>
        <end position="918"/>
    </location>
</feature>
<keyword evidence="5" id="KW-0418">Kinase</keyword>
<evidence type="ECO:0000259" key="10">
    <source>
        <dbReference type="PROSITE" id="PS50113"/>
    </source>
</evidence>
<name>A0A1B8TUW5_9FLAO</name>
<dbReference type="Pfam" id="PF02518">
    <property type="entry name" value="HATPase_c"/>
    <property type="match status" value="1"/>
</dbReference>
<gene>
    <name evidence="11" type="ORF">LPB301_11080</name>
</gene>
<comment type="caution">
    <text evidence="11">The sequence shown here is derived from an EMBL/GenBank/DDBJ whole genome shotgun (WGS) entry which is preliminary data.</text>
</comment>
<organism evidence="11 12">
    <name type="scientific">Polaribacter reichenbachii</name>
    <dbReference type="NCBI Taxonomy" id="996801"/>
    <lineage>
        <taxon>Bacteria</taxon>
        <taxon>Pseudomonadati</taxon>
        <taxon>Bacteroidota</taxon>
        <taxon>Flavobacteriia</taxon>
        <taxon>Flavobacteriales</taxon>
        <taxon>Flavobacteriaceae</taxon>
    </lineage>
</organism>
<dbReference type="SMART" id="SM00091">
    <property type="entry name" value="PAS"/>
    <property type="match status" value="4"/>
</dbReference>
<protein>
    <recommendedName>
        <fullName evidence="2">histidine kinase</fullName>
        <ecNumber evidence="2">2.7.13.3</ecNumber>
    </recommendedName>
</protein>
<dbReference type="KEGG" id="prn:BW723_04630"/>
<evidence type="ECO:0000256" key="4">
    <source>
        <dbReference type="ARBA" id="ARBA00022679"/>
    </source>
</evidence>
<dbReference type="CDD" id="cd00130">
    <property type="entry name" value="PAS"/>
    <property type="match status" value="3"/>
</dbReference>
<dbReference type="STRING" id="996801.BW723_04630"/>
<evidence type="ECO:0000256" key="3">
    <source>
        <dbReference type="ARBA" id="ARBA00022553"/>
    </source>
</evidence>
<reference evidence="12" key="1">
    <citation type="submission" date="2016-02" db="EMBL/GenBank/DDBJ databases">
        <title>Paenibacillus sp. LPB0068, isolated from Crassostrea gigas.</title>
        <authorList>
            <person name="Shin S.-K."/>
            <person name="Yi H."/>
        </authorList>
    </citation>
    <scope>NUCLEOTIDE SEQUENCE [LARGE SCALE GENOMIC DNA]</scope>
    <source>
        <strain evidence="12">KCTC 23969</strain>
    </source>
</reference>
<dbReference type="PROSITE" id="PS50113">
    <property type="entry name" value="PAC"/>
    <property type="match status" value="4"/>
</dbReference>
<dbReference type="SUPFAM" id="SSF55874">
    <property type="entry name" value="ATPase domain of HSP90 chaperone/DNA topoisomerase II/histidine kinase"/>
    <property type="match status" value="1"/>
</dbReference>
<dbReference type="Pfam" id="PF20973">
    <property type="entry name" value="VUPS"/>
    <property type="match status" value="1"/>
</dbReference>
<dbReference type="InterPro" id="IPR003594">
    <property type="entry name" value="HATPase_dom"/>
</dbReference>
<feature type="domain" description="PAS" evidence="9">
    <location>
        <begin position="259"/>
        <end position="330"/>
    </location>
</feature>
<dbReference type="SMART" id="SM00086">
    <property type="entry name" value="PAC"/>
    <property type="match status" value="7"/>
</dbReference>
<dbReference type="Gene3D" id="3.30.450.20">
    <property type="entry name" value="PAS domain"/>
    <property type="match status" value="7"/>
</dbReference>
<dbReference type="GO" id="GO:0004673">
    <property type="term" value="F:protein histidine kinase activity"/>
    <property type="evidence" value="ECO:0007669"/>
    <property type="project" value="UniProtKB-EC"/>
</dbReference>
<dbReference type="Pfam" id="PF13426">
    <property type="entry name" value="PAS_9"/>
    <property type="match status" value="2"/>
</dbReference>
<feature type="transmembrane region" description="Helical" evidence="7">
    <location>
        <begin position="31"/>
        <end position="55"/>
    </location>
</feature>
<dbReference type="PANTHER" id="PTHR43304:SF1">
    <property type="entry name" value="PAC DOMAIN-CONTAINING PROTEIN"/>
    <property type="match status" value="1"/>
</dbReference>
<feature type="domain" description="PAC" evidence="10">
    <location>
        <begin position="1001"/>
        <end position="1053"/>
    </location>
</feature>
<feature type="coiled-coil region" evidence="6">
    <location>
        <begin position="1170"/>
        <end position="1197"/>
    </location>
</feature>
<evidence type="ECO:0000313" key="11">
    <source>
        <dbReference type="EMBL" id="OBY63358.1"/>
    </source>
</evidence>
<keyword evidence="7" id="KW-0472">Membrane</keyword>
<dbReference type="Gene3D" id="1.20.5.1930">
    <property type="match status" value="1"/>
</dbReference>
<proteinExistence type="predicted"/>
<evidence type="ECO:0000256" key="1">
    <source>
        <dbReference type="ARBA" id="ARBA00000085"/>
    </source>
</evidence>
<dbReference type="InterPro" id="IPR048533">
    <property type="entry name" value="VUPS"/>
</dbReference>
<feature type="transmembrane region" description="Helical" evidence="7">
    <location>
        <begin position="94"/>
        <end position="115"/>
    </location>
</feature>
<evidence type="ECO:0000259" key="8">
    <source>
        <dbReference type="PROSITE" id="PS50109"/>
    </source>
</evidence>
<dbReference type="SMART" id="SM00387">
    <property type="entry name" value="HATPase_c"/>
    <property type="match status" value="1"/>
</dbReference>
<feature type="transmembrane region" description="Helical" evidence="7">
    <location>
        <begin position="135"/>
        <end position="158"/>
    </location>
</feature>
<dbReference type="NCBIfam" id="TIGR00229">
    <property type="entry name" value="sensory_box"/>
    <property type="match status" value="3"/>
</dbReference>
<feature type="domain" description="PAC" evidence="10">
    <location>
        <begin position="725"/>
        <end position="777"/>
    </location>
</feature>
<feature type="transmembrane region" description="Helical" evidence="7">
    <location>
        <begin position="165"/>
        <end position="192"/>
    </location>
</feature>
<evidence type="ECO:0000256" key="2">
    <source>
        <dbReference type="ARBA" id="ARBA00012438"/>
    </source>
</evidence>
<dbReference type="Pfam" id="PF08448">
    <property type="entry name" value="PAS_4"/>
    <property type="match status" value="1"/>
</dbReference>
<sequence length="1402" mass="161221">MNYTQIGILFFQASLIAFIILLLFRLRKRLGIGILFACLGLLQFLQVILSSAVYISITKNLIVSPGSAVLFTATLFALLIIYIKEDTTETKKIIYALLVTNVLISVYLQVFGWSLGDTENNIANVNITFFDTNAWALFIGTILLFIDSLLIITIFEFISKKIRFLFLQISITMLIVLSFDSISFTLLIFWNSESLNQILISGIVSKAVFALFYSVLFYVYLRYFELKSSPIKGVKIKDVFQPLTYKQKYESVAVGIKKAEEMYRLLADNSNDIICLQETDYSIKYISPSLNRILGYDSSYFTENTFFDIVHSDDLNDFKKAKDQNLVQSTIKSLPITSRFLHKEGHYIWLEFLSTPVYKDDEINYFVTSIREVSQRVIDKQKIEESLKLLEEKENSLNEASELAKIGYWEYINDSEEYTWSEYIHHIYGSNPKEPTPSKVDILSKLDAKSQEKLKKVNLALNTNGESYDIELKLVNLKNKIIWIRNVAQPIYNLDNKIIGKRGVLQDITEKKHTELKLIENEEKFYNIFKSSPNLIILTRLRDYKITDANETVLKATGYSIEEFLGNNFSPNDIWKSPDQRKKYFDKLKEKGKINNFESEFTTKSGEVRVWKTSSQIIKISNEKYALSIIEDITKIKQAQYELQEKNEFITAMTENLPAGIIACNSEGKLVLFNKIAKDWHGIDVMNTPQENWASYYGLYETDGKSMLKTEEIPLIRAFKGEKIYNREIVIKSKNQEPRTVVCNGTSFSDSKGKTLGALVVMSDVTKQKLIENNLKQSEAETKKALKEIERNEFLLNESGRLAKVGGWELKLPSQEIRWSDEVFAIHGLPVGKVPPFEECVAFYIDGSDKLLAKAIQESIAQKKKFDLVLRFRNKKNQLLWVHSIGYPRINKEGEITSLIGVFQDITEQKTRQIKLDEQNEKLNKLNKVLNEAQALAHLGSWEYIAATGKVVWSEELLNIFEMPAGSAAPNYDQHKKLYTAESFLKMEEGVANCLQYEKPYKLELDIYTAKGNLRHIISRGKPIKDKNYNVIGCYGTAQDVTEQKKIRDNIARAEKMYRLLTDNSNDLICLHKLDSTFKYISPSIKSILGYNEPELIETLGFNIIHKDDVNYFRESIEKRVLKLTPNDTFFCRAMHKKGYSIWIECSISVIYLDNKIDFILTSSRDVTEKIFAQQKIERYQESLQKLTTEITLIEEKQKKEIASNIHDHLSQSLVISNMKIKELRKLPELQTIDEELGFIYEHISDALVNSRNITSELSPPILYQLGIIEALYWLLESIETKHKIKGQINENIDKIILDDVQSILLYRSVQELLNNIIKYAQATLITIDLNKTELGVDIIIRDNGIGFNTEKLNNHYTKDEKGSGFGLFTVQERIKNIKGEINISSIINKGTTVKIFIPISN</sequence>
<feature type="transmembrane region" description="Helical" evidence="7">
    <location>
        <begin position="61"/>
        <end position="82"/>
    </location>
</feature>
<dbReference type="InterPro" id="IPR000700">
    <property type="entry name" value="PAS-assoc_C"/>
</dbReference>
<dbReference type="SUPFAM" id="SSF55785">
    <property type="entry name" value="PYP-like sensor domain (PAS domain)"/>
    <property type="match status" value="7"/>
</dbReference>
<keyword evidence="6" id="KW-0175">Coiled coil</keyword>
<evidence type="ECO:0000313" key="12">
    <source>
        <dbReference type="Proteomes" id="UP000092612"/>
    </source>
</evidence>
<dbReference type="Gene3D" id="2.10.70.100">
    <property type="match status" value="2"/>
</dbReference>
<feature type="domain" description="PAS" evidence="9">
    <location>
        <begin position="521"/>
        <end position="568"/>
    </location>
</feature>
<keyword evidence="7" id="KW-1133">Transmembrane helix</keyword>
<dbReference type="InterPro" id="IPR000014">
    <property type="entry name" value="PAS"/>
</dbReference>
<comment type="catalytic activity">
    <reaction evidence="1">
        <text>ATP + protein L-histidine = ADP + protein N-phospho-L-histidine.</text>
        <dbReference type="EC" id="2.7.13.3"/>
    </reaction>
</comment>
<evidence type="ECO:0000259" key="9">
    <source>
        <dbReference type="PROSITE" id="PS50112"/>
    </source>
</evidence>
<dbReference type="InterPro" id="IPR035965">
    <property type="entry name" value="PAS-like_dom_sf"/>
</dbReference>
<accession>A0A1B8TUW5</accession>
<dbReference type="InterPro" id="IPR036890">
    <property type="entry name" value="HATPase_C_sf"/>
</dbReference>
<dbReference type="InterPro" id="IPR001610">
    <property type="entry name" value="PAC"/>
</dbReference>